<evidence type="ECO:0000313" key="1">
    <source>
        <dbReference type="EMBL" id="QHL90994.1"/>
    </source>
</evidence>
<dbReference type="AlphaFoldDB" id="A0A7Z2NXD7"/>
<dbReference type="EMBL" id="CP047895">
    <property type="protein sequence ID" value="QHL90994.1"/>
    <property type="molecule type" value="Genomic_DNA"/>
</dbReference>
<name>A0A7Z2NXD7_9SPHN</name>
<protein>
    <submittedName>
        <fullName evidence="1">Uncharacterized protein</fullName>
    </submittedName>
</protein>
<dbReference type="Proteomes" id="UP000464468">
    <property type="component" value="Chromosome"/>
</dbReference>
<dbReference type="KEGG" id="schy:GVO57_09385"/>
<evidence type="ECO:0000313" key="2">
    <source>
        <dbReference type="Proteomes" id="UP000464468"/>
    </source>
</evidence>
<accession>A0A7Z2NXD7</accession>
<dbReference type="RefSeq" id="WP_160592924.1">
    <property type="nucleotide sequence ID" value="NZ_CP047895.1"/>
</dbReference>
<proteinExistence type="predicted"/>
<gene>
    <name evidence="1" type="ORF">GVO57_09385</name>
</gene>
<sequence length="62" mass="6253">MSPADQMRGEVVEPLLGAAGTLNLIATSGGLTAERLLPDVLHMLAAVIERAAERAEGLAGAG</sequence>
<organism evidence="1 2">
    <name type="scientific">Sphingomonas changnyeongensis</name>
    <dbReference type="NCBI Taxonomy" id="2698679"/>
    <lineage>
        <taxon>Bacteria</taxon>
        <taxon>Pseudomonadati</taxon>
        <taxon>Pseudomonadota</taxon>
        <taxon>Alphaproteobacteria</taxon>
        <taxon>Sphingomonadales</taxon>
        <taxon>Sphingomonadaceae</taxon>
        <taxon>Sphingomonas</taxon>
    </lineage>
</organism>
<keyword evidence="2" id="KW-1185">Reference proteome</keyword>
<reference evidence="1 2" key="1">
    <citation type="submission" date="2020-01" db="EMBL/GenBank/DDBJ databases">
        <title>Sphingomonas sp. C33 whole genome sequece.</title>
        <authorList>
            <person name="Park C."/>
        </authorList>
    </citation>
    <scope>NUCLEOTIDE SEQUENCE [LARGE SCALE GENOMIC DNA]</scope>
    <source>
        <strain evidence="1 2">C33</strain>
    </source>
</reference>